<sequence>MNQETIKQVCEYFTNKHLKSFTEAFKNDLFGFESDYINLQQTILLNRIQRDILEQINRSDAIGEERAYYLSVLDKCILDCKKESDLFVSKLDRI</sequence>
<keyword evidence="2" id="KW-1185">Reference proteome</keyword>
<reference evidence="1 2" key="1">
    <citation type="submission" date="2016-02" db="EMBL/GenBank/DDBJ databases">
        <authorList>
            <person name="Wen L."/>
            <person name="He K."/>
            <person name="Yang H."/>
        </authorList>
    </citation>
    <scope>NUCLEOTIDE SEQUENCE [LARGE SCALE GENOMIC DNA]</scope>
    <source>
        <strain evidence="1 2">CZ1127</strain>
    </source>
</reference>
<evidence type="ECO:0000313" key="2">
    <source>
        <dbReference type="Proteomes" id="UP000092967"/>
    </source>
</evidence>
<dbReference type="EMBL" id="CP014224">
    <property type="protein sequence ID" value="ANW96729.1"/>
    <property type="molecule type" value="Genomic_DNA"/>
</dbReference>
<accession>A0A1B1Y7L6</accession>
<dbReference type="Proteomes" id="UP000092967">
    <property type="component" value="Chromosome"/>
</dbReference>
<proteinExistence type="predicted"/>
<dbReference type="AlphaFoldDB" id="A0A1B1Y7L6"/>
<evidence type="ECO:0000313" key="1">
    <source>
        <dbReference type="EMBL" id="ANW96729.1"/>
    </source>
</evidence>
<gene>
    <name evidence="1" type="ORF">AXE80_10785</name>
</gene>
<organism evidence="1 2">
    <name type="scientific">Wenyingzhuangia fucanilytica</name>
    <dbReference type="NCBI Taxonomy" id="1790137"/>
    <lineage>
        <taxon>Bacteria</taxon>
        <taxon>Pseudomonadati</taxon>
        <taxon>Bacteroidota</taxon>
        <taxon>Flavobacteriia</taxon>
        <taxon>Flavobacteriales</taxon>
        <taxon>Flavobacteriaceae</taxon>
        <taxon>Wenyingzhuangia</taxon>
    </lineage>
</organism>
<name>A0A1B1Y7L6_9FLAO</name>
<protein>
    <submittedName>
        <fullName evidence="1">Uncharacterized protein</fullName>
    </submittedName>
</protein>
<dbReference type="KEGG" id="wfu:AXE80_10785"/>